<dbReference type="OrthoDB" id="2619901at2"/>
<feature type="transmembrane region" description="Helical" evidence="1">
    <location>
        <begin position="76"/>
        <end position="98"/>
    </location>
</feature>
<feature type="transmembrane region" description="Helical" evidence="1">
    <location>
        <begin position="6"/>
        <end position="28"/>
    </location>
</feature>
<keyword evidence="1" id="KW-0472">Membrane</keyword>
<comment type="caution">
    <text evidence="2">The sequence shown here is derived from an EMBL/GenBank/DDBJ whole genome shotgun (WGS) entry which is preliminary data.</text>
</comment>
<gene>
    <name evidence="2" type="ORF">B30_16673</name>
</gene>
<protein>
    <recommendedName>
        <fullName evidence="4">DUF2834 domain-containing protein</fullName>
    </recommendedName>
</protein>
<evidence type="ECO:0000313" key="3">
    <source>
        <dbReference type="Proteomes" id="UP000006762"/>
    </source>
</evidence>
<dbReference type="PATRIC" id="fig|1208323.3.peg.3454"/>
<dbReference type="AlphaFoldDB" id="K2IFZ5"/>
<keyword evidence="1" id="KW-0812">Transmembrane</keyword>
<dbReference type="STRING" id="1208323.B30_16673"/>
<dbReference type="RefSeq" id="WP_009573320.1">
    <property type="nucleotide sequence ID" value="NZ_AMRK01000011.1"/>
</dbReference>
<reference evidence="2 3" key="1">
    <citation type="submission" date="2012-09" db="EMBL/GenBank/DDBJ databases">
        <title>Celeribacter baekdonensis B30 Genome Sequencing.</title>
        <authorList>
            <person name="Wang W."/>
        </authorList>
    </citation>
    <scope>NUCLEOTIDE SEQUENCE [LARGE SCALE GENOMIC DNA]</scope>
    <source>
        <strain evidence="2 3">B30</strain>
    </source>
</reference>
<proteinExistence type="predicted"/>
<dbReference type="Pfam" id="PF11196">
    <property type="entry name" value="DUF2834"/>
    <property type="match status" value="1"/>
</dbReference>
<dbReference type="EMBL" id="AMRK01000011">
    <property type="protein sequence ID" value="EKE69001.1"/>
    <property type="molecule type" value="Genomic_DNA"/>
</dbReference>
<keyword evidence="3" id="KW-1185">Reference proteome</keyword>
<evidence type="ECO:0000313" key="2">
    <source>
        <dbReference type="EMBL" id="EKE69001.1"/>
    </source>
</evidence>
<dbReference type="Proteomes" id="UP000006762">
    <property type="component" value="Unassembled WGS sequence"/>
</dbReference>
<name>K2IFZ5_9RHOB</name>
<dbReference type="InterPro" id="IPR021362">
    <property type="entry name" value="DUF2834"/>
</dbReference>
<accession>K2IFZ5</accession>
<keyword evidence="1" id="KW-1133">Transmembrane helix</keyword>
<organism evidence="2 3">
    <name type="scientific">Celeribacter baekdonensis B30</name>
    <dbReference type="NCBI Taxonomy" id="1208323"/>
    <lineage>
        <taxon>Bacteria</taxon>
        <taxon>Pseudomonadati</taxon>
        <taxon>Pseudomonadota</taxon>
        <taxon>Alphaproteobacteria</taxon>
        <taxon>Rhodobacterales</taxon>
        <taxon>Roseobacteraceae</taxon>
        <taxon>Celeribacter</taxon>
    </lineage>
</organism>
<feature type="transmembrane region" description="Helical" evidence="1">
    <location>
        <begin position="40"/>
        <end position="64"/>
    </location>
</feature>
<evidence type="ECO:0000256" key="1">
    <source>
        <dbReference type="SAM" id="Phobius"/>
    </source>
</evidence>
<evidence type="ECO:0008006" key="4">
    <source>
        <dbReference type="Google" id="ProtNLM"/>
    </source>
</evidence>
<sequence length="104" mass="11474">MPSSRVWFLLAALGTLIPWIFFGSWFATNGFAPISFLLDLFANGAAGGFSADVLISIAVFWIWSYFDARREGVARWWLVLPAGSTVGLSLALPLYLGLREKEAM</sequence>